<proteinExistence type="inferred from homology"/>
<dbReference type="Gene3D" id="3.40.50.720">
    <property type="entry name" value="NAD(P)-binding Rossmann-like Domain"/>
    <property type="match status" value="1"/>
</dbReference>
<dbReference type="OrthoDB" id="517007at2"/>
<evidence type="ECO:0000256" key="2">
    <source>
        <dbReference type="ARBA" id="ARBA00023002"/>
    </source>
</evidence>
<dbReference type="CDD" id="cd05233">
    <property type="entry name" value="SDR_c"/>
    <property type="match status" value="1"/>
</dbReference>
<dbReference type="InterPro" id="IPR036291">
    <property type="entry name" value="NAD(P)-bd_dom_sf"/>
</dbReference>
<evidence type="ECO:0000313" key="3">
    <source>
        <dbReference type="EMBL" id="SDJ38191.1"/>
    </source>
</evidence>
<organism evidence="3 4">
    <name type="scientific">Streptomyces indicus</name>
    <dbReference type="NCBI Taxonomy" id="417292"/>
    <lineage>
        <taxon>Bacteria</taxon>
        <taxon>Bacillati</taxon>
        <taxon>Actinomycetota</taxon>
        <taxon>Actinomycetes</taxon>
        <taxon>Kitasatosporales</taxon>
        <taxon>Streptomycetaceae</taxon>
        <taxon>Streptomyces</taxon>
    </lineage>
</organism>
<gene>
    <name evidence="3" type="ORF">SAMN05421806_101132</name>
</gene>
<evidence type="ECO:0000313" key="4">
    <source>
        <dbReference type="Proteomes" id="UP000199155"/>
    </source>
</evidence>
<comment type="similarity">
    <text evidence="1">Belongs to the short-chain dehydrogenases/reductases (SDR) family.</text>
</comment>
<dbReference type="Pfam" id="PF13561">
    <property type="entry name" value="adh_short_C2"/>
    <property type="match status" value="1"/>
</dbReference>
<protein>
    <submittedName>
        <fullName evidence="3">NAD(P)-dependent dehydrogenase, short-chain alcohol dehydrogenase family</fullName>
    </submittedName>
</protein>
<dbReference type="FunFam" id="3.40.50.720:FF:000084">
    <property type="entry name" value="Short-chain dehydrogenase reductase"/>
    <property type="match status" value="1"/>
</dbReference>
<dbReference type="GO" id="GO:0016616">
    <property type="term" value="F:oxidoreductase activity, acting on the CH-OH group of donors, NAD or NADP as acceptor"/>
    <property type="evidence" value="ECO:0007669"/>
    <property type="project" value="TreeGrafter"/>
</dbReference>
<dbReference type="Proteomes" id="UP000199155">
    <property type="component" value="Unassembled WGS sequence"/>
</dbReference>
<dbReference type="PANTHER" id="PTHR42760:SF115">
    <property type="entry name" value="3-OXOACYL-[ACYL-CARRIER-PROTEIN] REDUCTASE FABG"/>
    <property type="match status" value="1"/>
</dbReference>
<dbReference type="STRING" id="417292.SAMN05421806_101132"/>
<dbReference type="InterPro" id="IPR002347">
    <property type="entry name" value="SDR_fam"/>
</dbReference>
<dbReference type="PRINTS" id="PR00081">
    <property type="entry name" value="GDHRDH"/>
</dbReference>
<dbReference type="PANTHER" id="PTHR42760">
    <property type="entry name" value="SHORT-CHAIN DEHYDROGENASES/REDUCTASES FAMILY MEMBER"/>
    <property type="match status" value="1"/>
</dbReference>
<dbReference type="PRINTS" id="PR00080">
    <property type="entry name" value="SDRFAMILY"/>
</dbReference>
<accession>A0A1G8T9R1</accession>
<dbReference type="SUPFAM" id="SSF51735">
    <property type="entry name" value="NAD(P)-binding Rossmann-fold domains"/>
    <property type="match status" value="1"/>
</dbReference>
<evidence type="ECO:0000256" key="1">
    <source>
        <dbReference type="ARBA" id="ARBA00006484"/>
    </source>
</evidence>
<sequence>MTDTAHAEVRTDAAHAAVRTDAEVRTVVVTGAGRGLGEAMARRAAGDGFHVVVAELNEEWGRRTAAAIQQAGGSAEFRALDVADPESVASFAAALDRPVYGLVNNAALANGVGGKEFQDIDVEAWDRLMTVNARGPWLVAKHLLPLMTRPGRIVNIASDAALYGSPRLAHYIASKGAVIALTRAMARELGEQGITVNAVAPGLTEVEATATVPTERHALYAGNRAISRPQQAEDLTGFVSFLLSEESRYVTGQLTAVNGGFTMH</sequence>
<keyword evidence="2" id="KW-0560">Oxidoreductase</keyword>
<dbReference type="AlphaFoldDB" id="A0A1G8T9R1"/>
<reference evidence="3 4" key="1">
    <citation type="submission" date="2016-10" db="EMBL/GenBank/DDBJ databases">
        <authorList>
            <person name="de Groot N.N."/>
        </authorList>
    </citation>
    <scope>NUCLEOTIDE SEQUENCE [LARGE SCALE GENOMIC DNA]</scope>
    <source>
        <strain evidence="3 4">CGMCC 4.5727</strain>
    </source>
</reference>
<keyword evidence="4" id="KW-1185">Reference proteome</keyword>
<dbReference type="EMBL" id="FNFF01000001">
    <property type="protein sequence ID" value="SDJ38191.1"/>
    <property type="molecule type" value="Genomic_DNA"/>
</dbReference>
<name>A0A1G8T9R1_9ACTN</name>